<sequence>MLHGEKDDFPPDLFAPLMSADLRHLRAFAAVAEELNFVRAAERLHVSQPALSQTIRQLEAILNVQLFDRDTRQVRLTDAGASLLEEARDILNRYQAFVDRSRALGRGLRETLRVGYLIGAAVDLVPSVIRAFRDQFPNVNLILKEYDFSMPEAGIFGEVDVSILRPPIEDGALQFVTLLEEPCVACLPAGHPLARAPTVSVFKLLDEPIVAAPGHGVWRDYWLACDFRDGRPPNVVHEAPTFEAELQAVAAGRGISITAAAAGRFYARPGLAFPTIADMPPCKVSVALPANPVPLALQFARIATSVAGAHRPA</sequence>
<dbReference type="Pfam" id="PF00126">
    <property type="entry name" value="HTH_1"/>
    <property type="match status" value="1"/>
</dbReference>
<dbReference type="CDD" id="cd08414">
    <property type="entry name" value="PBP2_LTTR_aromatics_like"/>
    <property type="match status" value="1"/>
</dbReference>
<dbReference type="Gene3D" id="3.40.190.10">
    <property type="entry name" value="Periplasmic binding protein-like II"/>
    <property type="match status" value="2"/>
</dbReference>
<keyword evidence="2" id="KW-0805">Transcription regulation</keyword>
<dbReference type="InterPro" id="IPR036390">
    <property type="entry name" value="WH_DNA-bd_sf"/>
</dbReference>
<dbReference type="Gene3D" id="1.10.10.10">
    <property type="entry name" value="Winged helix-like DNA-binding domain superfamily/Winged helix DNA-binding domain"/>
    <property type="match status" value="1"/>
</dbReference>
<evidence type="ECO:0000256" key="4">
    <source>
        <dbReference type="ARBA" id="ARBA00023163"/>
    </source>
</evidence>
<evidence type="ECO:0000313" key="7">
    <source>
        <dbReference type="Proteomes" id="UP001242480"/>
    </source>
</evidence>
<dbReference type="SUPFAM" id="SSF46785">
    <property type="entry name" value="Winged helix' DNA-binding domain"/>
    <property type="match status" value="1"/>
</dbReference>
<gene>
    <name evidence="6" type="ORF">QO011_005215</name>
</gene>
<comment type="caution">
    <text evidence="6">The sequence shown here is derived from an EMBL/GenBank/DDBJ whole genome shotgun (WGS) entry which is preliminary data.</text>
</comment>
<feature type="domain" description="HTH lysR-type" evidence="5">
    <location>
        <begin position="21"/>
        <end position="77"/>
    </location>
</feature>
<dbReference type="InterPro" id="IPR000847">
    <property type="entry name" value="LysR_HTH_N"/>
</dbReference>
<evidence type="ECO:0000256" key="3">
    <source>
        <dbReference type="ARBA" id="ARBA00023125"/>
    </source>
</evidence>
<dbReference type="PANTHER" id="PTHR30346">
    <property type="entry name" value="TRANSCRIPTIONAL DUAL REGULATOR HCAR-RELATED"/>
    <property type="match status" value="1"/>
</dbReference>
<dbReference type="PROSITE" id="PS50931">
    <property type="entry name" value="HTH_LYSR"/>
    <property type="match status" value="1"/>
</dbReference>
<dbReference type="PANTHER" id="PTHR30346:SF0">
    <property type="entry name" value="HCA OPERON TRANSCRIPTIONAL ACTIVATOR HCAR"/>
    <property type="match status" value="1"/>
</dbReference>
<keyword evidence="3 6" id="KW-0238">DNA-binding</keyword>
<dbReference type="SUPFAM" id="SSF53850">
    <property type="entry name" value="Periplasmic binding protein-like II"/>
    <property type="match status" value="1"/>
</dbReference>
<name>A0ABU0JFC0_9HYPH</name>
<organism evidence="6 7">
    <name type="scientific">Labrys wisconsinensis</name>
    <dbReference type="NCBI Taxonomy" id="425677"/>
    <lineage>
        <taxon>Bacteria</taxon>
        <taxon>Pseudomonadati</taxon>
        <taxon>Pseudomonadota</taxon>
        <taxon>Alphaproteobacteria</taxon>
        <taxon>Hyphomicrobiales</taxon>
        <taxon>Xanthobacteraceae</taxon>
        <taxon>Labrys</taxon>
    </lineage>
</organism>
<keyword evidence="7" id="KW-1185">Reference proteome</keyword>
<protein>
    <submittedName>
        <fullName evidence="6">DNA-binding transcriptional LysR family regulator</fullName>
    </submittedName>
</protein>
<dbReference type="RefSeq" id="WP_307278600.1">
    <property type="nucleotide sequence ID" value="NZ_JAUSVX010000011.1"/>
</dbReference>
<accession>A0ABU0JFC0</accession>
<reference evidence="6 7" key="1">
    <citation type="submission" date="2023-07" db="EMBL/GenBank/DDBJ databases">
        <title>Genomic Encyclopedia of Type Strains, Phase IV (KMG-IV): sequencing the most valuable type-strain genomes for metagenomic binning, comparative biology and taxonomic classification.</title>
        <authorList>
            <person name="Goeker M."/>
        </authorList>
    </citation>
    <scope>NUCLEOTIDE SEQUENCE [LARGE SCALE GENOMIC DNA]</scope>
    <source>
        <strain evidence="6 7">DSM 19619</strain>
    </source>
</reference>
<dbReference type="InterPro" id="IPR036388">
    <property type="entry name" value="WH-like_DNA-bd_sf"/>
</dbReference>
<dbReference type="Proteomes" id="UP001242480">
    <property type="component" value="Unassembled WGS sequence"/>
</dbReference>
<evidence type="ECO:0000256" key="2">
    <source>
        <dbReference type="ARBA" id="ARBA00023015"/>
    </source>
</evidence>
<dbReference type="PRINTS" id="PR00039">
    <property type="entry name" value="HTHLYSR"/>
</dbReference>
<comment type="similarity">
    <text evidence="1">Belongs to the LysR transcriptional regulatory family.</text>
</comment>
<dbReference type="Pfam" id="PF03466">
    <property type="entry name" value="LysR_substrate"/>
    <property type="match status" value="1"/>
</dbReference>
<dbReference type="EMBL" id="JAUSVX010000011">
    <property type="protein sequence ID" value="MDQ0472186.1"/>
    <property type="molecule type" value="Genomic_DNA"/>
</dbReference>
<dbReference type="GO" id="GO:0003677">
    <property type="term" value="F:DNA binding"/>
    <property type="evidence" value="ECO:0007669"/>
    <property type="project" value="UniProtKB-KW"/>
</dbReference>
<evidence type="ECO:0000259" key="5">
    <source>
        <dbReference type="PROSITE" id="PS50931"/>
    </source>
</evidence>
<evidence type="ECO:0000313" key="6">
    <source>
        <dbReference type="EMBL" id="MDQ0472186.1"/>
    </source>
</evidence>
<keyword evidence="4" id="KW-0804">Transcription</keyword>
<dbReference type="InterPro" id="IPR005119">
    <property type="entry name" value="LysR_subst-bd"/>
</dbReference>
<proteinExistence type="inferred from homology"/>
<evidence type="ECO:0000256" key="1">
    <source>
        <dbReference type="ARBA" id="ARBA00009437"/>
    </source>
</evidence>